<reference evidence="2" key="1">
    <citation type="submission" date="2018-10" db="EMBL/GenBank/DDBJ databases">
        <title>Hidden diversity of soil giant viruses.</title>
        <authorList>
            <person name="Schulz F."/>
            <person name="Alteio L."/>
            <person name="Goudeau D."/>
            <person name="Ryan E.M."/>
            <person name="Malmstrom R.R."/>
            <person name="Blanchard J."/>
            <person name="Woyke T."/>
        </authorList>
    </citation>
    <scope>NUCLEOTIDE SEQUENCE</scope>
    <source>
        <strain evidence="2">HAV1</strain>
    </source>
</reference>
<evidence type="ECO:0000313" key="2">
    <source>
        <dbReference type="EMBL" id="AYV81604.1"/>
    </source>
</evidence>
<gene>
    <name evidence="2" type="ORF">Harvfovirus45_1</name>
</gene>
<organism evidence="2">
    <name type="scientific">Harvfovirus sp</name>
    <dbReference type="NCBI Taxonomy" id="2487768"/>
    <lineage>
        <taxon>Viruses</taxon>
        <taxon>Varidnaviria</taxon>
        <taxon>Bamfordvirae</taxon>
        <taxon>Nucleocytoviricota</taxon>
        <taxon>Megaviricetes</taxon>
        <taxon>Imitervirales</taxon>
        <taxon>Mimiviridae</taxon>
        <taxon>Klosneuvirinae</taxon>
    </lineage>
</organism>
<accession>A0A3G5A519</accession>
<proteinExistence type="predicted"/>
<dbReference type="EMBL" id="MK072287">
    <property type="protein sequence ID" value="AYV81604.1"/>
    <property type="molecule type" value="Genomic_DNA"/>
</dbReference>
<evidence type="ECO:0000256" key="1">
    <source>
        <dbReference type="SAM" id="Coils"/>
    </source>
</evidence>
<sequence>RKYIEQWMNRFLSSMIEAKDSIEPDRKQKMIHYLKLDYYPTSTALQKTNQKSNFVRLVLYNDKISRLKIKIDEMKSELVKIIAQMDDMGSGRVYRSRLLISGMVINLINNGRKVGDGDYKESQITDKYKFENGSDIIKHEEQYRFRDRYFNIFNGCTQWYYCSAVTSRRIGIYEEIFDVIPLHLDYEKKRCGFLNWFCVYKTNEVEFKAVLPDYEIISLKKIALPGIDKNSQRILFEDGTLVTMVNYDPFWVRKVAIHLIDTNIMERIHCDWTEGFYMDPLFSLHLSELRPDGKETMKYQRKLEELMPKIATVLIELIVAYH</sequence>
<protein>
    <submittedName>
        <fullName evidence="2">Uncharacterized protein</fullName>
    </submittedName>
</protein>
<name>A0A3G5A519_9VIRU</name>
<keyword evidence="1" id="KW-0175">Coiled coil</keyword>
<feature type="non-terminal residue" evidence="2">
    <location>
        <position position="1"/>
    </location>
</feature>
<feature type="coiled-coil region" evidence="1">
    <location>
        <begin position="57"/>
        <end position="84"/>
    </location>
</feature>